<keyword evidence="3" id="KW-1185">Reference proteome</keyword>
<organism evidence="2 3">
    <name type="scientific">Coemansia thaxteri</name>
    <dbReference type="NCBI Taxonomy" id="2663907"/>
    <lineage>
        <taxon>Eukaryota</taxon>
        <taxon>Fungi</taxon>
        <taxon>Fungi incertae sedis</taxon>
        <taxon>Zoopagomycota</taxon>
        <taxon>Kickxellomycotina</taxon>
        <taxon>Kickxellomycetes</taxon>
        <taxon>Kickxellales</taxon>
        <taxon>Kickxellaceae</taxon>
        <taxon>Coemansia</taxon>
    </lineage>
</organism>
<dbReference type="AlphaFoldDB" id="A0A9W8BIB2"/>
<accession>A0A9W8BIB2</accession>
<comment type="caution">
    <text evidence="2">The sequence shown here is derived from an EMBL/GenBank/DDBJ whole genome shotgun (WGS) entry which is preliminary data.</text>
</comment>
<evidence type="ECO:0000313" key="2">
    <source>
        <dbReference type="EMBL" id="KAJ2002094.1"/>
    </source>
</evidence>
<name>A0A9W8BIB2_9FUNG</name>
<feature type="compositionally biased region" description="Polar residues" evidence="1">
    <location>
        <begin position="194"/>
        <end position="203"/>
    </location>
</feature>
<gene>
    <name evidence="2" type="ORF">H4R26_003781</name>
</gene>
<dbReference type="EMBL" id="JANBQF010000335">
    <property type="protein sequence ID" value="KAJ2002094.1"/>
    <property type="molecule type" value="Genomic_DNA"/>
</dbReference>
<dbReference type="OrthoDB" id="5596031at2759"/>
<evidence type="ECO:0000313" key="3">
    <source>
        <dbReference type="Proteomes" id="UP001150907"/>
    </source>
</evidence>
<evidence type="ECO:0000256" key="1">
    <source>
        <dbReference type="SAM" id="MobiDB-lite"/>
    </source>
</evidence>
<dbReference type="Proteomes" id="UP001150907">
    <property type="component" value="Unassembled WGS sequence"/>
</dbReference>
<feature type="region of interest" description="Disordered" evidence="1">
    <location>
        <begin position="190"/>
        <end position="223"/>
    </location>
</feature>
<sequence>MALADLGLGLGAAGSAAGPVSGIAAEAARAGSGSVQTGFDAAAAPLSELVDLPIDNEFSALLDSFASGNAGTDADPYSSLGVGSNYGGLLSDDIMLELNSCMPISGPIGGTAAVASNGGAGARLIGTRRTGEIEHGSSSTITLMHDSNSLCSQDSIEALAAGARVPRAVPPAPARPPPGMPGMMRGRSAGITARGSSRSSTGQAPHMGPMLPHSDGHLAAKSLGPPALSAAMSLSMSSNPPSTTGLGELDMRQLLLGAGSSQMLDWPAEGDALERELEGLINFDA</sequence>
<reference evidence="2" key="1">
    <citation type="submission" date="2022-07" db="EMBL/GenBank/DDBJ databases">
        <title>Phylogenomic reconstructions and comparative analyses of Kickxellomycotina fungi.</title>
        <authorList>
            <person name="Reynolds N.K."/>
            <person name="Stajich J.E."/>
            <person name="Barry K."/>
            <person name="Grigoriev I.V."/>
            <person name="Crous P."/>
            <person name="Smith M.E."/>
        </authorList>
    </citation>
    <scope>NUCLEOTIDE SEQUENCE</scope>
    <source>
        <strain evidence="2">IMI 214461</strain>
    </source>
</reference>
<proteinExistence type="predicted"/>
<protein>
    <submittedName>
        <fullName evidence="2">Uncharacterized protein</fullName>
    </submittedName>
</protein>